<evidence type="ECO:0000256" key="3">
    <source>
        <dbReference type="ARBA" id="ARBA00022452"/>
    </source>
</evidence>
<dbReference type="Proteomes" id="UP001220610">
    <property type="component" value="Chromosome"/>
</dbReference>
<dbReference type="InterPro" id="IPR023997">
    <property type="entry name" value="TonB-dep_OMP_SusC/RagA_CS"/>
</dbReference>
<feature type="chain" id="PRO_5042607732" evidence="8">
    <location>
        <begin position="18"/>
        <end position="1134"/>
    </location>
</feature>
<dbReference type="Gene3D" id="2.60.40.1120">
    <property type="entry name" value="Carboxypeptidase-like, regulatory domain"/>
    <property type="match status" value="1"/>
</dbReference>
<reference evidence="10" key="1">
    <citation type="submission" date="2023-03" db="EMBL/GenBank/DDBJ databases">
        <title>Andean soil-derived lignocellulolytic bacterial consortium as a source of novel taxa and putative plastic-active enzymes.</title>
        <authorList>
            <person name="Diaz-Garcia L."/>
            <person name="Chuvochina M."/>
            <person name="Feuerriegel G."/>
            <person name="Bunk B."/>
            <person name="Sproer C."/>
            <person name="Streit W.R."/>
            <person name="Rodriguez L.M."/>
            <person name="Overmann J."/>
            <person name="Jimenez D.J."/>
        </authorList>
    </citation>
    <scope>NUCLEOTIDE SEQUENCE</scope>
    <source>
        <strain evidence="10">MAG 7</strain>
    </source>
</reference>
<dbReference type="EMBL" id="CP119311">
    <property type="protein sequence ID" value="WEK35038.1"/>
    <property type="molecule type" value="Genomic_DNA"/>
</dbReference>
<evidence type="ECO:0000313" key="11">
    <source>
        <dbReference type="Proteomes" id="UP001220610"/>
    </source>
</evidence>
<dbReference type="GO" id="GO:0009279">
    <property type="term" value="C:cell outer membrane"/>
    <property type="evidence" value="ECO:0007669"/>
    <property type="project" value="UniProtKB-SubCell"/>
</dbReference>
<dbReference type="NCBIfam" id="TIGR04057">
    <property type="entry name" value="SusC_RagA_signa"/>
    <property type="match status" value="1"/>
</dbReference>
<evidence type="ECO:0000256" key="7">
    <source>
        <dbReference type="PROSITE-ProRule" id="PRU01360"/>
    </source>
</evidence>
<sequence length="1134" mass="128883">MKLTAFLLLLGCLHLSAATTSQTVTLSVREAPLSKVFQLIKKQTGYSVFGNGSLLKQTREVTISVNRMPLTDFLDSLLRDQPIGYRFLDKTNILLVKRAEIPVARETGARSYLPEIPDWEPIKGTVLDEAGNPVEGVSVRIKGSNTGVSTDAKGNFIINAEAGQVLVFTHVSMAQREIKVKEFPANGRILLKPRDATLNDVVVTGYGNIRKESFTGTYTQVTKADILKVSPNNLLAALQTFDPSFRIMQNINMGSNPNVLPEFYIRGQSGFPGLKELDRLESSSVNQFSLKNNPNTPVFIMDGFEVSVEKVYDMDINRISNVTILKDAAATALYGSRASNGVVVIETIQPKPGEFRVNYNGNFGVTAPDLSSYKMMDAQQKLDLENAAQIYLPTIPETDPYYAQTLLTNRWYQQQKLNEILKGVNTYWLSQPLSTMFNQRHNVYVEGGSQGMRVGLELKYDHQNGVMKESFRKRMGVGLTLQYQTRNLQFRNQVFYDDVAADESPYGNFSDYSRLQPYYPMYDENTGKYLKNMPNYFGYTVFNPMYESTAGNFNRMKYREFTDNFTVNWYLSKFLFIRGQLAVDYKDGGTDVFSSPESTKYARGDLFTKGELSQSGTKTLDWNTNLFASYNRNIDANNINLSAGINAMASNQEFMTSTYRGFPSPAYSAPAYAYQIVTKPNWSDNKRRLFGGFATFNYSLNDIYLFDGSFRVDGSSEFGTDRKWAPFWSLGTGINLHNTSFLKGNTSIDMLRVTANIGQTGKSNFSPFMARNTYQMMLDDWYPTGIGASLIYMGNNRLTWEKQVSWNIGAMLSVLKRFTLEFNYYNKETYDLITDVSLPSSSGFTIYRDNIGKVLNKGFEIKTMLNVINGRDFGLILNGNLAHNKNSIVEIAESMKNYNNRIDEYYDGYIDVKTGNTLTFFDLNEKYTRPIMKYEEGSSLTTIYGMQSLGINPANGREVFLKRDGTITYDWNSVDQVPIGNTEPWAQGSFGINARYKRFSFYTTFLYEWGGEQYNNTLVNNVENVNLFYYNADTRVITDRWQKPGDMSPLKALQDRYYITRPTSRFIQQNNFVSLNSLSLSYDFNPKDIKNIKLSMLRTSFILNDLAMFSTIEREMGLDYPYARTFTFTINASF</sequence>
<keyword evidence="8" id="KW-0732">Signal</keyword>
<feature type="domain" description="TonB-dependent receptor plug" evidence="9">
    <location>
        <begin position="211"/>
        <end position="342"/>
    </location>
</feature>
<evidence type="ECO:0000256" key="6">
    <source>
        <dbReference type="ARBA" id="ARBA00023237"/>
    </source>
</evidence>
<dbReference type="NCBIfam" id="TIGR04056">
    <property type="entry name" value="OMP_RagA_SusC"/>
    <property type="match status" value="1"/>
</dbReference>
<dbReference type="Pfam" id="PF07715">
    <property type="entry name" value="Plug"/>
    <property type="match status" value="1"/>
</dbReference>
<keyword evidence="3 7" id="KW-1134">Transmembrane beta strand</keyword>
<keyword evidence="4 7" id="KW-0812">Transmembrane</keyword>
<evidence type="ECO:0000256" key="2">
    <source>
        <dbReference type="ARBA" id="ARBA00022448"/>
    </source>
</evidence>
<name>A0AAJ5WSU9_9BACT</name>
<evidence type="ECO:0000256" key="4">
    <source>
        <dbReference type="ARBA" id="ARBA00022692"/>
    </source>
</evidence>
<keyword evidence="2 7" id="KW-0813">Transport</keyword>
<dbReference type="Gene3D" id="2.170.130.10">
    <property type="entry name" value="TonB-dependent receptor, plug domain"/>
    <property type="match status" value="1"/>
</dbReference>
<keyword evidence="5 7" id="KW-0472">Membrane</keyword>
<keyword evidence="6 7" id="KW-0998">Cell outer membrane</keyword>
<organism evidence="10 11">
    <name type="scientific">Candidatus Pseudobacter hemicellulosilyticus</name>
    <dbReference type="NCBI Taxonomy" id="3121375"/>
    <lineage>
        <taxon>Bacteria</taxon>
        <taxon>Pseudomonadati</taxon>
        <taxon>Bacteroidota</taxon>
        <taxon>Chitinophagia</taxon>
        <taxon>Chitinophagales</taxon>
        <taxon>Chitinophagaceae</taxon>
        <taxon>Pseudobacter</taxon>
    </lineage>
</organism>
<dbReference type="SUPFAM" id="SSF49464">
    <property type="entry name" value="Carboxypeptidase regulatory domain-like"/>
    <property type="match status" value="1"/>
</dbReference>
<proteinExistence type="inferred from homology"/>
<dbReference type="PROSITE" id="PS52016">
    <property type="entry name" value="TONB_DEPENDENT_REC_3"/>
    <property type="match status" value="1"/>
</dbReference>
<dbReference type="InterPro" id="IPR012910">
    <property type="entry name" value="Plug_dom"/>
</dbReference>
<comment type="similarity">
    <text evidence="7">Belongs to the TonB-dependent receptor family.</text>
</comment>
<evidence type="ECO:0000313" key="10">
    <source>
        <dbReference type="EMBL" id="WEK35038.1"/>
    </source>
</evidence>
<dbReference type="Gene3D" id="2.40.170.20">
    <property type="entry name" value="TonB-dependent receptor, beta-barrel domain"/>
    <property type="match status" value="1"/>
</dbReference>
<dbReference type="SUPFAM" id="SSF56935">
    <property type="entry name" value="Porins"/>
    <property type="match status" value="1"/>
</dbReference>
<dbReference type="InterPro" id="IPR008969">
    <property type="entry name" value="CarboxyPept-like_regulatory"/>
</dbReference>
<dbReference type="InterPro" id="IPR039426">
    <property type="entry name" value="TonB-dep_rcpt-like"/>
</dbReference>
<dbReference type="InterPro" id="IPR023996">
    <property type="entry name" value="TonB-dep_OMP_SusC/RagA"/>
</dbReference>
<dbReference type="InterPro" id="IPR037066">
    <property type="entry name" value="Plug_dom_sf"/>
</dbReference>
<evidence type="ECO:0000256" key="8">
    <source>
        <dbReference type="SAM" id="SignalP"/>
    </source>
</evidence>
<dbReference type="InterPro" id="IPR036942">
    <property type="entry name" value="Beta-barrel_TonB_sf"/>
</dbReference>
<feature type="signal peptide" evidence="8">
    <location>
        <begin position="1"/>
        <end position="17"/>
    </location>
</feature>
<dbReference type="AlphaFoldDB" id="A0AAJ5WSU9"/>
<evidence type="ECO:0000256" key="5">
    <source>
        <dbReference type="ARBA" id="ARBA00023136"/>
    </source>
</evidence>
<accession>A0AAJ5WSU9</accession>
<gene>
    <name evidence="10" type="ORF">P0Y53_21325</name>
</gene>
<evidence type="ECO:0000259" key="9">
    <source>
        <dbReference type="Pfam" id="PF07715"/>
    </source>
</evidence>
<comment type="subcellular location">
    <subcellularLocation>
        <location evidence="1 7">Cell outer membrane</location>
        <topology evidence="1 7">Multi-pass membrane protein</topology>
    </subcellularLocation>
</comment>
<protein>
    <submittedName>
        <fullName evidence="10">SusC/RagA family TonB-linked outer membrane protein</fullName>
    </submittedName>
</protein>
<dbReference type="Pfam" id="PF13715">
    <property type="entry name" value="CarbopepD_reg_2"/>
    <property type="match status" value="1"/>
</dbReference>
<evidence type="ECO:0000256" key="1">
    <source>
        <dbReference type="ARBA" id="ARBA00004571"/>
    </source>
</evidence>